<dbReference type="PIRSF" id="PIRSF016565">
    <property type="entry name" value="PucC"/>
    <property type="match status" value="1"/>
</dbReference>
<comment type="caution">
    <text evidence="8">The sequence shown here is derived from an EMBL/GenBank/DDBJ whole genome shotgun (WGS) entry which is preliminary data.</text>
</comment>
<dbReference type="PANTHER" id="PTHR23538:SF1">
    <property type="entry name" value="44.5 KD BACTERIOCHLOROPHYLL SYNTHASE SUBUNIT"/>
    <property type="match status" value="1"/>
</dbReference>
<gene>
    <name evidence="8" type="ORF">CUN48_09815</name>
</gene>
<dbReference type="Gene3D" id="1.20.1250.20">
    <property type="entry name" value="MFS general substrate transporter like domains"/>
    <property type="match status" value="1"/>
</dbReference>
<evidence type="ECO:0000256" key="6">
    <source>
        <dbReference type="SAM" id="MobiDB-lite"/>
    </source>
</evidence>
<evidence type="ECO:0000256" key="1">
    <source>
        <dbReference type="ARBA" id="ARBA00004141"/>
    </source>
</evidence>
<feature type="transmembrane region" description="Helical" evidence="7">
    <location>
        <begin position="311"/>
        <end position="330"/>
    </location>
</feature>
<feature type="transmembrane region" description="Helical" evidence="7">
    <location>
        <begin position="230"/>
        <end position="252"/>
    </location>
</feature>
<name>A0A2M8QBR8_9CHLR</name>
<accession>A0A2M8QBR8</accession>
<feature type="region of interest" description="Disordered" evidence="6">
    <location>
        <begin position="14"/>
        <end position="35"/>
    </location>
</feature>
<comment type="subcellular location">
    <subcellularLocation>
        <location evidence="1">Membrane</location>
        <topology evidence="1">Multi-pass membrane protein</topology>
    </subcellularLocation>
</comment>
<feature type="transmembrane region" description="Helical" evidence="7">
    <location>
        <begin position="476"/>
        <end position="495"/>
    </location>
</feature>
<keyword evidence="5 7" id="KW-0472">Membrane</keyword>
<feature type="transmembrane region" description="Helical" evidence="7">
    <location>
        <begin position="84"/>
        <end position="105"/>
    </location>
</feature>
<evidence type="ECO:0000256" key="5">
    <source>
        <dbReference type="ARBA" id="ARBA00023136"/>
    </source>
</evidence>
<evidence type="ECO:0000256" key="7">
    <source>
        <dbReference type="SAM" id="Phobius"/>
    </source>
</evidence>
<dbReference type="CDD" id="cd06176">
    <property type="entry name" value="MFS_BCD_PucC-like"/>
    <property type="match status" value="1"/>
</dbReference>
<feature type="transmembrane region" description="Helical" evidence="7">
    <location>
        <begin position="117"/>
        <end position="136"/>
    </location>
</feature>
<keyword evidence="3 7" id="KW-0812">Transmembrane</keyword>
<feature type="transmembrane region" description="Helical" evidence="7">
    <location>
        <begin position="374"/>
        <end position="394"/>
    </location>
</feature>
<dbReference type="AlphaFoldDB" id="A0A2M8QBR8"/>
<sequence>MLDVPPRQRCAARRLPPWRGRSATEGERSGDQAVGGSAGACAQAAVAVVREIGDWRLAIGDGHRPSHSPISHLSFKSIVVNKRLLRLSLFQLGLGFSVVVFNGALNRVLIAEEGIPAGIVGWLLSLGLFVAPVRALMGFRSDKEKKTFGYRRLPYAWYGTMLVFCGLSAAPFSLLLLSKASQLNSDVPFPVAVFFCTLIFLLYAVGTHVGQTGYLALVTDLTPKHERSRAMALLWIALITGQIISSFVIGFFLQDFHPMKLIQVMQSASVIFLVLAVAAIWKQDRPVELEDDAEDFSSRIWTVLGTHKMRLFFAILFFGTLGLAAQDVLLEPYGGQVLGMSVAETTRLTAMWGIGMLIAMLIAWQVIPRLDSPIPVAFAACLVGLTGFGLITMASANHSVAMFIGGTGVIGLAGGLFLISTLSLVVSLADIKTAGMYVGMWGLAQTSAAGLAALAGSNLRDVVSRITGDLARGYTTVYAVEMVLIAVTLALLIAMPREAFVTREKGRSAFAGLTDVPGA</sequence>
<dbReference type="GO" id="GO:0016020">
    <property type="term" value="C:membrane"/>
    <property type="evidence" value="ECO:0007669"/>
    <property type="project" value="UniProtKB-SubCell"/>
</dbReference>
<evidence type="ECO:0000313" key="8">
    <source>
        <dbReference type="EMBL" id="PJF47220.1"/>
    </source>
</evidence>
<feature type="transmembrane region" description="Helical" evidence="7">
    <location>
        <begin position="189"/>
        <end position="209"/>
    </location>
</feature>
<organism evidence="8 9">
    <name type="scientific">Candidatus Thermofonsia Clade 3 bacterium</name>
    <dbReference type="NCBI Taxonomy" id="2364212"/>
    <lineage>
        <taxon>Bacteria</taxon>
        <taxon>Bacillati</taxon>
        <taxon>Chloroflexota</taxon>
        <taxon>Candidatus Thermofontia</taxon>
        <taxon>Candidatus Thermofonsia Clade 3</taxon>
    </lineage>
</organism>
<dbReference type="InterPro" id="IPR036259">
    <property type="entry name" value="MFS_trans_sf"/>
</dbReference>
<dbReference type="InterPro" id="IPR026036">
    <property type="entry name" value="PucC"/>
</dbReference>
<evidence type="ECO:0000256" key="3">
    <source>
        <dbReference type="ARBA" id="ARBA00022692"/>
    </source>
</evidence>
<feature type="transmembrane region" description="Helical" evidence="7">
    <location>
        <begin position="156"/>
        <end position="177"/>
    </location>
</feature>
<reference evidence="8 9" key="1">
    <citation type="submission" date="2017-11" db="EMBL/GenBank/DDBJ databases">
        <title>Evolution of Phototrophy in the Chloroflexi Phylum Driven by Horizontal Gene Transfer.</title>
        <authorList>
            <person name="Ward L.M."/>
            <person name="Hemp J."/>
            <person name="Shih P.M."/>
            <person name="Mcglynn S.E."/>
            <person name="Fischer W."/>
        </authorList>
    </citation>
    <scope>NUCLEOTIDE SEQUENCE [LARGE SCALE GENOMIC DNA]</scope>
    <source>
        <strain evidence="8">JP3_7</strain>
    </source>
</reference>
<comment type="similarity">
    <text evidence="2">Belongs to the PucC family.</text>
</comment>
<proteinExistence type="inferred from homology"/>
<feature type="transmembrane region" description="Helical" evidence="7">
    <location>
        <begin position="264"/>
        <end position="281"/>
    </location>
</feature>
<evidence type="ECO:0000256" key="4">
    <source>
        <dbReference type="ARBA" id="ARBA00022989"/>
    </source>
</evidence>
<dbReference type="Proteomes" id="UP000230790">
    <property type="component" value="Unassembled WGS sequence"/>
</dbReference>
<dbReference type="SUPFAM" id="SSF103473">
    <property type="entry name" value="MFS general substrate transporter"/>
    <property type="match status" value="1"/>
</dbReference>
<evidence type="ECO:0000256" key="2">
    <source>
        <dbReference type="ARBA" id="ARBA00008412"/>
    </source>
</evidence>
<dbReference type="InterPro" id="IPR004896">
    <property type="entry name" value="PucC-rel"/>
</dbReference>
<evidence type="ECO:0000313" key="9">
    <source>
        <dbReference type="Proteomes" id="UP000230790"/>
    </source>
</evidence>
<dbReference type="PANTHER" id="PTHR23538">
    <property type="entry name" value="44.5 KD BACTERIOCHLOROPHYLL SYNTHASE SUBUNIT"/>
    <property type="match status" value="1"/>
</dbReference>
<feature type="transmembrane region" description="Helical" evidence="7">
    <location>
        <begin position="438"/>
        <end position="456"/>
    </location>
</feature>
<feature type="transmembrane region" description="Helical" evidence="7">
    <location>
        <begin position="350"/>
        <end position="367"/>
    </location>
</feature>
<feature type="transmembrane region" description="Helical" evidence="7">
    <location>
        <begin position="400"/>
        <end position="426"/>
    </location>
</feature>
<keyword evidence="4 7" id="KW-1133">Transmembrane helix</keyword>
<dbReference type="Pfam" id="PF03209">
    <property type="entry name" value="PUCC"/>
    <property type="match status" value="1"/>
</dbReference>
<protein>
    <submittedName>
        <fullName evidence="8">MFS transporter</fullName>
    </submittedName>
</protein>
<dbReference type="EMBL" id="PGTN01000061">
    <property type="protein sequence ID" value="PJF47220.1"/>
    <property type="molecule type" value="Genomic_DNA"/>
</dbReference>